<dbReference type="InterPro" id="IPR001853">
    <property type="entry name" value="DSBA-like_thioredoxin_dom"/>
</dbReference>
<dbReference type="Proteomes" id="UP001206128">
    <property type="component" value="Unassembled WGS sequence"/>
</dbReference>
<dbReference type="AlphaFoldDB" id="A0AAE3GK89"/>
<proteinExistence type="predicted"/>
<dbReference type="RefSeq" id="WP_253778915.1">
    <property type="nucleotide sequence ID" value="NZ_JAMTCK010000020.1"/>
</dbReference>
<protein>
    <submittedName>
        <fullName evidence="2">Dithiol-disulfide isomerase, DsbA family</fullName>
    </submittedName>
</protein>
<dbReference type="InterPro" id="IPR036249">
    <property type="entry name" value="Thioredoxin-like_sf"/>
</dbReference>
<evidence type="ECO:0000259" key="1">
    <source>
        <dbReference type="Pfam" id="PF01323"/>
    </source>
</evidence>
<evidence type="ECO:0000313" key="3">
    <source>
        <dbReference type="Proteomes" id="UP001206128"/>
    </source>
</evidence>
<dbReference type="GO" id="GO:0016853">
    <property type="term" value="F:isomerase activity"/>
    <property type="evidence" value="ECO:0007669"/>
    <property type="project" value="UniProtKB-KW"/>
</dbReference>
<name>A0AAE3GK89_9PSEU</name>
<dbReference type="GO" id="GO:0016491">
    <property type="term" value="F:oxidoreductase activity"/>
    <property type="evidence" value="ECO:0007669"/>
    <property type="project" value="InterPro"/>
</dbReference>
<dbReference type="SUPFAM" id="SSF52833">
    <property type="entry name" value="Thioredoxin-like"/>
    <property type="match status" value="1"/>
</dbReference>
<dbReference type="Gene3D" id="3.40.30.10">
    <property type="entry name" value="Glutaredoxin"/>
    <property type="match status" value="1"/>
</dbReference>
<dbReference type="Pfam" id="PF01323">
    <property type="entry name" value="DSBA"/>
    <property type="match status" value="1"/>
</dbReference>
<accession>A0AAE3GK89</accession>
<evidence type="ECO:0000313" key="2">
    <source>
        <dbReference type="EMBL" id="MCP2169720.1"/>
    </source>
</evidence>
<comment type="caution">
    <text evidence="2">The sequence shown here is derived from an EMBL/GenBank/DDBJ whole genome shotgun (WGS) entry which is preliminary data.</text>
</comment>
<keyword evidence="2" id="KW-0413">Isomerase</keyword>
<reference evidence="2" key="1">
    <citation type="submission" date="2022-06" db="EMBL/GenBank/DDBJ databases">
        <title>Genomic Encyclopedia of Archaeal and Bacterial Type Strains, Phase II (KMG-II): from individual species to whole genera.</title>
        <authorList>
            <person name="Goeker M."/>
        </authorList>
    </citation>
    <scope>NUCLEOTIDE SEQUENCE</scope>
    <source>
        <strain evidence="2">DSM 43935</strain>
    </source>
</reference>
<keyword evidence="3" id="KW-1185">Reference proteome</keyword>
<sequence>MSTVPPPPPGVLQVWSDLLCPFAHLALHTLRAARAALPADDPASGVRVEHHVFALELFNGPHPRRGTDTEAVGLGQVAPEAGFRVWGDADDRYPHTVLLAAEAVLAASAQSLAAGEALDAALRTAFWTDSRSIAHRQVILEVAAEAAAAAPESGLDPARLAEALDSGRHRAELTRDHAVASTDAIPTSPTFVLPDGTAVANPGVTVHWEGPWAAGYPVVDEHRPEEVVDLLRRALK</sequence>
<gene>
    <name evidence="2" type="ORF">LX83_006606</name>
</gene>
<dbReference type="EMBL" id="JAMTCK010000020">
    <property type="protein sequence ID" value="MCP2169720.1"/>
    <property type="molecule type" value="Genomic_DNA"/>
</dbReference>
<organism evidence="2 3">
    <name type="scientific">Goodfellowiella coeruleoviolacea</name>
    <dbReference type="NCBI Taxonomy" id="334858"/>
    <lineage>
        <taxon>Bacteria</taxon>
        <taxon>Bacillati</taxon>
        <taxon>Actinomycetota</taxon>
        <taxon>Actinomycetes</taxon>
        <taxon>Pseudonocardiales</taxon>
        <taxon>Pseudonocardiaceae</taxon>
        <taxon>Goodfellowiella</taxon>
    </lineage>
</organism>
<feature type="domain" description="DSBA-like thioredoxin" evidence="1">
    <location>
        <begin position="12"/>
        <end position="197"/>
    </location>
</feature>